<gene>
    <name evidence="1" type="ORF">ASPFODRAFT_41476</name>
</gene>
<name>A0A1M3TVZ8_ASPLC</name>
<dbReference type="VEuPathDB" id="FungiDB:ASPFODRAFT_41476"/>
<feature type="non-terminal residue" evidence="1">
    <location>
        <position position="58"/>
    </location>
</feature>
<reference evidence="2" key="1">
    <citation type="journal article" date="2017" name="Genome Biol.">
        <title>Comparative genomics reveals high biological diversity and specific adaptations in the industrially and medically important fungal genus Aspergillus.</title>
        <authorList>
            <person name="de Vries R.P."/>
            <person name="Riley R."/>
            <person name="Wiebenga A."/>
            <person name="Aguilar-Osorio G."/>
            <person name="Amillis S."/>
            <person name="Uchima C.A."/>
            <person name="Anderluh G."/>
            <person name="Asadollahi M."/>
            <person name="Askin M."/>
            <person name="Barry K."/>
            <person name="Battaglia E."/>
            <person name="Bayram O."/>
            <person name="Benocci T."/>
            <person name="Braus-Stromeyer S.A."/>
            <person name="Caldana C."/>
            <person name="Canovas D."/>
            <person name="Cerqueira G.C."/>
            <person name="Chen F."/>
            <person name="Chen W."/>
            <person name="Choi C."/>
            <person name="Clum A."/>
            <person name="Dos Santos R.A."/>
            <person name="Damasio A.R."/>
            <person name="Diallinas G."/>
            <person name="Emri T."/>
            <person name="Fekete E."/>
            <person name="Flipphi M."/>
            <person name="Freyberg S."/>
            <person name="Gallo A."/>
            <person name="Gournas C."/>
            <person name="Habgood R."/>
            <person name="Hainaut M."/>
            <person name="Harispe M.L."/>
            <person name="Henrissat B."/>
            <person name="Hilden K.S."/>
            <person name="Hope R."/>
            <person name="Hossain A."/>
            <person name="Karabika E."/>
            <person name="Karaffa L."/>
            <person name="Karanyi Z."/>
            <person name="Krasevec N."/>
            <person name="Kuo A."/>
            <person name="Kusch H."/>
            <person name="LaButti K."/>
            <person name="Lagendijk E.L."/>
            <person name="Lapidus A."/>
            <person name="Levasseur A."/>
            <person name="Lindquist E."/>
            <person name="Lipzen A."/>
            <person name="Logrieco A.F."/>
            <person name="MacCabe A."/>
            <person name="Maekelae M.R."/>
            <person name="Malavazi I."/>
            <person name="Melin P."/>
            <person name="Meyer V."/>
            <person name="Mielnichuk N."/>
            <person name="Miskei M."/>
            <person name="Molnar A.P."/>
            <person name="Mule G."/>
            <person name="Ngan C.Y."/>
            <person name="Orejas M."/>
            <person name="Orosz E."/>
            <person name="Ouedraogo J.P."/>
            <person name="Overkamp K.M."/>
            <person name="Park H.-S."/>
            <person name="Perrone G."/>
            <person name="Piumi F."/>
            <person name="Punt P.J."/>
            <person name="Ram A.F."/>
            <person name="Ramon A."/>
            <person name="Rauscher S."/>
            <person name="Record E."/>
            <person name="Riano-Pachon D.M."/>
            <person name="Robert V."/>
            <person name="Roehrig J."/>
            <person name="Ruller R."/>
            <person name="Salamov A."/>
            <person name="Salih N.S."/>
            <person name="Samson R.A."/>
            <person name="Sandor E."/>
            <person name="Sanguinetti M."/>
            <person name="Schuetze T."/>
            <person name="Sepcic K."/>
            <person name="Shelest E."/>
            <person name="Sherlock G."/>
            <person name="Sophianopoulou V."/>
            <person name="Squina F.M."/>
            <person name="Sun H."/>
            <person name="Susca A."/>
            <person name="Todd R.B."/>
            <person name="Tsang A."/>
            <person name="Unkles S.E."/>
            <person name="van de Wiele N."/>
            <person name="van Rossen-Uffink D."/>
            <person name="Oliveira J.V."/>
            <person name="Vesth T.C."/>
            <person name="Visser J."/>
            <person name="Yu J.-H."/>
            <person name="Zhou M."/>
            <person name="Andersen M.R."/>
            <person name="Archer D.B."/>
            <person name="Baker S.E."/>
            <person name="Benoit I."/>
            <person name="Brakhage A.A."/>
            <person name="Braus G.H."/>
            <person name="Fischer R."/>
            <person name="Frisvad J.C."/>
            <person name="Goldman G.H."/>
            <person name="Houbraken J."/>
            <person name="Oakley B."/>
            <person name="Pocsi I."/>
            <person name="Scazzocchio C."/>
            <person name="Seiboth B."/>
            <person name="vanKuyk P.A."/>
            <person name="Wortman J."/>
            <person name="Dyer P.S."/>
            <person name="Grigoriev I.V."/>
        </authorList>
    </citation>
    <scope>NUCLEOTIDE SEQUENCE [LARGE SCALE GENOMIC DNA]</scope>
    <source>
        <strain evidence="2">CBS 106.47</strain>
    </source>
</reference>
<accession>A0A1M3TVZ8</accession>
<evidence type="ECO:0000313" key="2">
    <source>
        <dbReference type="Proteomes" id="UP000184063"/>
    </source>
</evidence>
<sequence>MPALPYLCRLVLFLGVHGHALFLSVSACLVGRGSFALFLSSASLTHRLADVKKLTALL</sequence>
<dbReference type="EMBL" id="KV878237">
    <property type="protein sequence ID" value="OJZ91048.1"/>
    <property type="molecule type" value="Genomic_DNA"/>
</dbReference>
<dbReference type="AlphaFoldDB" id="A0A1M3TVZ8"/>
<dbReference type="Proteomes" id="UP000184063">
    <property type="component" value="Unassembled WGS sequence"/>
</dbReference>
<protein>
    <submittedName>
        <fullName evidence="1">Uncharacterized protein</fullName>
    </submittedName>
</protein>
<proteinExistence type="predicted"/>
<evidence type="ECO:0000313" key="1">
    <source>
        <dbReference type="EMBL" id="OJZ91048.1"/>
    </source>
</evidence>
<organism evidence="1 2">
    <name type="scientific">Aspergillus luchuensis (strain CBS 106.47)</name>
    <dbReference type="NCBI Taxonomy" id="1137211"/>
    <lineage>
        <taxon>Eukaryota</taxon>
        <taxon>Fungi</taxon>
        <taxon>Dikarya</taxon>
        <taxon>Ascomycota</taxon>
        <taxon>Pezizomycotina</taxon>
        <taxon>Eurotiomycetes</taxon>
        <taxon>Eurotiomycetidae</taxon>
        <taxon>Eurotiales</taxon>
        <taxon>Aspergillaceae</taxon>
        <taxon>Aspergillus</taxon>
        <taxon>Aspergillus subgen. Circumdati</taxon>
    </lineage>
</organism>